<evidence type="ECO:0000313" key="3">
    <source>
        <dbReference type="Proteomes" id="UP000787472"/>
    </source>
</evidence>
<reference evidence="2" key="1">
    <citation type="submission" date="2020-03" db="EMBL/GenBank/DDBJ databases">
        <authorList>
            <person name="Guo F."/>
        </authorList>
    </citation>
    <scope>NUCLEOTIDE SEQUENCE</scope>
    <source>
        <strain evidence="2">JCM 30134</strain>
    </source>
</reference>
<dbReference type="AlphaFoldDB" id="A0A9E5JZC7"/>
<gene>
    <name evidence="2" type="ORF">G8770_07210</name>
</gene>
<comment type="caution">
    <text evidence="2">The sequence shown here is derived from an EMBL/GenBank/DDBJ whole genome shotgun (WGS) entry which is preliminary data.</text>
</comment>
<evidence type="ECO:0000256" key="1">
    <source>
        <dbReference type="SAM" id="MobiDB-lite"/>
    </source>
</evidence>
<protein>
    <submittedName>
        <fullName evidence="2">YeaC family protein</fullName>
    </submittedName>
</protein>
<organism evidence="2 3">
    <name type="scientific">Pseudomaricurvus hydrocarbonicus</name>
    <dbReference type="NCBI Taxonomy" id="1470433"/>
    <lineage>
        <taxon>Bacteria</taxon>
        <taxon>Pseudomonadati</taxon>
        <taxon>Pseudomonadota</taxon>
        <taxon>Gammaproteobacteria</taxon>
        <taxon>Cellvibrionales</taxon>
        <taxon>Cellvibrionaceae</taxon>
        <taxon>Pseudomaricurvus</taxon>
    </lineage>
</organism>
<name>A0A9E5JZC7_9GAMM</name>
<dbReference type="Proteomes" id="UP000787472">
    <property type="component" value="Unassembled WGS sequence"/>
</dbReference>
<evidence type="ECO:0000313" key="2">
    <source>
        <dbReference type="EMBL" id="NHO65327.1"/>
    </source>
</evidence>
<dbReference type="EMBL" id="JAAONZ010000004">
    <property type="protein sequence ID" value="NHO65327.1"/>
    <property type="molecule type" value="Genomic_DNA"/>
</dbReference>
<dbReference type="Pfam" id="PF07023">
    <property type="entry name" value="DUF1315"/>
    <property type="match status" value="1"/>
</dbReference>
<keyword evidence="3" id="KW-1185">Reference proteome</keyword>
<feature type="region of interest" description="Disordered" evidence="1">
    <location>
        <begin position="60"/>
        <end position="87"/>
    </location>
</feature>
<proteinExistence type="predicted"/>
<dbReference type="InterPro" id="IPR009749">
    <property type="entry name" value="DUF1315"/>
</dbReference>
<accession>A0A9E5JZC7</accession>
<sequence>MNFDDVLKSITPEVYENLKTAIELGKWADGRKLTQEQKENCMQAVIAYELKHIPAEERTGYVPPKAHSHCGSDGEIAEPEDQPLKWQ</sequence>
<dbReference type="RefSeq" id="WP_167184031.1">
    <property type="nucleotide sequence ID" value="NZ_JAAONZ010000004.1"/>
</dbReference>